<protein>
    <submittedName>
        <fullName evidence="7">Shikimate dehydrogenase substrate binding domain protein</fullName>
    </submittedName>
</protein>
<evidence type="ECO:0000259" key="5">
    <source>
        <dbReference type="Pfam" id="PF03435"/>
    </source>
</evidence>
<dbReference type="Gene3D" id="3.40.50.10860">
    <property type="entry name" value="Leucine Dehydrogenase, chain A, domain 1"/>
    <property type="match status" value="1"/>
</dbReference>
<dbReference type="InterPro" id="IPR005097">
    <property type="entry name" value="Sacchrp_dh_NADP-bd"/>
</dbReference>
<evidence type="ECO:0000259" key="6">
    <source>
        <dbReference type="Pfam" id="PF08501"/>
    </source>
</evidence>
<dbReference type="GO" id="GO:0004764">
    <property type="term" value="F:shikimate 3-dehydrogenase (NADP+) activity"/>
    <property type="evidence" value="ECO:0007669"/>
    <property type="project" value="InterPro"/>
</dbReference>
<dbReference type="Gene3D" id="3.40.50.720">
    <property type="entry name" value="NAD(P)-binding Rossmann-like Domain"/>
    <property type="match status" value="1"/>
</dbReference>
<dbReference type="PANTHER" id="PTHR21089:SF1">
    <property type="entry name" value="BIFUNCTIONAL 3-DEHYDROQUINATE DEHYDRATASE_SHIKIMATE DEHYDROGENASE, CHLOROPLASTIC"/>
    <property type="match status" value="1"/>
</dbReference>
<dbReference type="RefSeq" id="WP_231625629.1">
    <property type="nucleotide sequence ID" value="NZ_LK933977.1"/>
</dbReference>
<dbReference type="Proteomes" id="UP000041625">
    <property type="component" value="Unassembled WGS sequence"/>
</dbReference>
<feature type="domain" description="Shikimate dehydrogenase substrate binding N-terminal" evidence="6">
    <location>
        <begin position="6"/>
        <end position="91"/>
    </location>
</feature>
<dbReference type="SUPFAM" id="SSF51735">
    <property type="entry name" value="NAD(P)-binding Rossmann-fold domains"/>
    <property type="match status" value="1"/>
</dbReference>
<dbReference type="InterPro" id="IPR022893">
    <property type="entry name" value="Shikimate_DH_fam"/>
</dbReference>
<dbReference type="Pfam" id="PF08501">
    <property type="entry name" value="Shikimate_dh_N"/>
    <property type="match status" value="1"/>
</dbReference>
<dbReference type="InterPro" id="IPR013708">
    <property type="entry name" value="Shikimate_DH-bd_N"/>
</dbReference>
<keyword evidence="3" id="KW-0560">Oxidoreductase</keyword>
<dbReference type="InterPro" id="IPR036291">
    <property type="entry name" value="NAD(P)-bd_dom_sf"/>
</dbReference>
<comment type="pathway">
    <text evidence="1">Metabolic intermediate biosynthesis; chorismate biosynthesis; chorismate from D-erythrose 4-phosphate and phosphoenolpyruvate: step 4/7.</text>
</comment>
<gene>
    <name evidence="7" type="ORF">VCR31J2_1290100</name>
</gene>
<dbReference type="GO" id="GO:0019632">
    <property type="term" value="P:shikimate metabolic process"/>
    <property type="evidence" value="ECO:0007669"/>
    <property type="project" value="TreeGrafter"/>
</dbReference>
<evidence type="ECO:0000256" key="4">
    <source>
        <dbReference type="ARBA" id="ARBA00023141"/>
    </source>
</evidence>
<proteinExistence type="predicted"/>
<dbReference type="EMBL" id="CCKJ01000034">
    <property type="protein sequence ID" value="CDT71883.1"/>
    <property type="molecule type" value="Genomic_DNA"/>
</dbReference>
<dbReference type="InterPro" id="IPR046346">
    <property type="entry name" value="Aminoacid_DH-like_N_sf"/>
</dbReference>
<sequence>MINCRLIGANIDKSKSPEFHNLLAEQLNIELDYQLSPLESGDIFDFRAHSSQMEESNIHATNVTYPYKEMAVQVADFLDTSAKIVEASNTLVFRPEGTFAYNTDFSGFINAYHVFRHCKPGKTVLIGCGGVGKAVAAALTELETEHIALYDRDTEKMHGLAQLLEKRNVKVTCLTETMLEQHVREADGLLNCTPIGHYKTPGIPIPSDWIENQKWVFDAVYTPIETEFIKAAMGANLAVLTGFELFFHQAVDAFQLFTDRELTPQELSQFRQNQFSNPV</sequence>
<evidence type="ECO:0000313" key="7">
    <source>
        <dbReference type="EMBL" id="CDT71883.1"/>
    </source>
</evidence>
<dbReference type="Pfam" id="PF03435">
    <property type="entry name" value="Sacchrp_dh_NADP"/>
    <property type="match status" value="1"/>
</dbReference>
<evidence type="ECO:0000256" key="1">
    <source>
        <dbReference type="ARBA" id="ARBA00004871"/>
    </source>
</evidence>
<keyword evidence="4" id="KW-0057">Aromatic amino acid biosynthesis</keyword>
<comment type="caution">
    <text evidence="7">The sequence shown here is derived from an EMBL/GenBank/DDBJ whole genome shotgun (WGS) entry which is preliminary data.</text>
</comment>
<evidence type="ECO:0000256" key="2">
    <source>
        <dbReference type="ARBA" id="ARBA00022857"/>
    </source>
</evidence>
<keyword evidence="2" id="KW-0521">NADP</keyword>
<dbReference type="GO" id="GO:0009423">
    <property type="term" value="P:chorismate biosynthetic process"/>
    <property type="evidence" value="ECO:0007669"/>
    <property type="project" value="TreeGrafter"/>
</dbReference>
<dbReference type="GO" id="GO:0009073">
    <property type="term" value="P:aromatic amino acid family biosynthetic process"/>
    <property type="evidence" value="ECO:0007669"/>
    <property type="project" value="UniProtKB-KW"/>
</dbReference>
<accession>A0AA86XS95</accession>
<organism evidence="7 8">
    <name type="scientific">Vibrio coralliirubri</name>
    <dbReference type="NCBI Taxonomy" id="1516159"/>
    <lineage>
        <taxon>Bacteria</taxon>
        <taxon>Pseudomonadati</taxon>
        <taxon>Pseudomonadota</taxon>
        <taxon>Gammaproteobacteria</taxon>
        <taxon>Vibrionales</taxon>
        <taxon>Vibrionaceae</taxon>
        <taxon>Vibrio</taxon>
    </lineage>
</organism>
<dbReference type="SUPFAM" id="SSF53223">
    <property type="entry name" value="Aminoacid dehydrogenase-like, N-terminal domain"/>
    <property type="match status" value="1"/>
</dbReference>
<dbReference type="CDD" id="cd01065">
    <property type="entry name" value="NAD_bind_Shikimate_DH"/>
    <property type="match status" value="1"/>
</dbReference>
<keyword evidence="4" id="KW-0028">Amino-acid biosynthesis</keyword>
<evidence type="ECO:0000313" key="8">
    <source>
        <dbReference type="Proteomes" id="UP000041625"/>
    </source>
</evidence>
<evidence type="ECO:0000256" key="3">
    <source>
        <dbReference type="ARBA" id="ARBA00023002"/>
    </source>
</evidence>
<feature type="domain" description="Saccharopine dehydrogenase NADP binding" evidence="5">
    <location>
        <begin position="124"/>
        <end position="194"/>
    </location>
</feature>
<dbReference type="AlphaFoldDB" id="A0AA86XS95"/>
<dbReference type="PANTHER" id="PTHR21089">
    <property type="entry name" value="SHIKIMATE DEHYDROGENASE"/>
    <property type="match status" value="1"/>
</dbReference>
<name>A0AA86XS95_9VIBR</name>
<keyword evidence="8" id="KW-1185">Reference proteome</keyword>
<reference evidence="7 8" key="1">
    <citation type="submission" date="2014-06" db="EMBL/GenBank/DDBJ databases">
        <authorList>
            <person name="Le Roux F."/>
        </authorList>
    </citation>
    <scope>NUCLEOTIDE SEQUENCE [LARGE SCALE GENOMIC DNA]</scope>
    <source>
        <strain evidence="7 8">J2-31</strain>
    </source>
</reference>